<gene>
    <name evidence="1" type="ORF">ICL07_11685</name>
</gene>
<keyword evidence="2" id="KW-1185">Reference proteome</keyword>
<comment type="caution">
    <text evidence="1">The sequence shown here is derived from an EMBL/GenBank/DDBJ whole genome shotgun (WGS) entry which is preliminary data.</text>
</comment>
<dbReference type="Proteomes" id="UP000659124">
    <property type="component" value="Unassembled WGS sequence"/>
</dbReference>
<name>A0ABR7TKM6_9BACT</name>
<evidence type="ECO:0000313" key="2">
    <source>
        <dbReference type="Proteomes" id="UP000659124"/>
    </source>
</evidence>
<accession>A0ABR7TKM6</accession>
<evidence type="ECO:0000313" key="1">
    <source>
        <dbReference type="EMBL" id="MBC9931041.1"/>
    </source>
</evidence>
<dbReference type="EMBL" id="JACVFC010000001">
    <property type="protein sequence ID" value="MBC9931041.1"/>
    <property type="molecule type" value="Genomic_DNA"/>
</dbReference>
<dbReference type="RefSeq" id="WP_188088077.1">
    <property type="nucleotide sequence ID" value="NZ_JACVFC010000001.1"/>
</dbReference>
<sequence>MKNNIYVLVLLLTSLLFVACKKDKIEYKSDFQNSYKAWLNFKDANANSYRYKVTSGSWTGESTETTITVQSGKIVHRSFIAKGPNGNRPPEIVTYEQWEEDEAAINSKTNGFKAVTMDEIYERARQEWLVKRSDGKVYFEAKNNGMMSSAGYVPDGCQDDCFRGINIASIEKI</sequence>
<reference evidence="1 2" key="1">
    <citation type="submission" date="2020-09" db="EMBL/GenBank/DDBJ databases">
        <title>Genome sequences of type strains of Chitinophaga qingshengii and Chitinophaga varians.</title>
        <authorList>
            <person name="Kittiwongwattana C."/>
        </authorList>
    </citation>
    <scope>NUCLEOTIDE SEQUENCE [LARGE SCALE GENOMIC DNA]</scope>
    <source>
        <strain evidence="1 2">JCM 30026</strain>
    </source>
</reference>
<proteinExistence type="predicted"/>
<organism evidence="1 2">
    <name type="scientific">Chitinophaga qingshengii</name>
    <dbReference type="NCBI Taxonomy" id="1569794"/>
    <lineage>
        <taxon>Bacteria</taxon>
        <taxon>Pseudomonadati</taxon>
        <taxon>Bacteroidota</taxon>
        <taxon>Chitinophagia</taxon>
        <taxon>Chitinophagales</taxon>
        <taxon>Chitinophagaceae</taxon>
        <taxon>Chitinophaga</taxon>
    </lineage>
</organism>
<evidence type="ECO:0008006" key="3">
    <source>
        <dbReference type="Google" id="ProtNLM"/>
    </source>
</evidence>
<dbReference type="PROSITE" id="PS51257">
    <property type="entry name" value="PROKAR_LIPOPROTEIN"/>
    <property type="match status" value="1"/>
</dbReference>
<protein>
    <recommendedName>
        <fullName evidence="3">Lipoprotein</fullName>
    </recommendedName>
</protein>